<protein>
    <submittedName>
        <fullName evidence="1">(pine wood nematode) hypothetical protein</fullName>
    </submittedName>
</protein>
<reference evidence="4" key="1">
    <citation type="submission" date="2016-11" db="UniProtKB">
        <authorList>
            <consortium name="WormBaseParasite"/>
        </authorList>
    </citation>
    <scope>IDENTIFICATION</scope>
</reference>
<evidence type="ECO:0000313" key="1">
    <source>
        <dbReference type="EMBL" id="CAD5225694.1"/>
    </source>
</evidence>
<reference evidence="1" key="2">
    <citation type="submission" date="2020-09" db="EMBL/GenBank/DDBJ databases">
        <authorList>
            <person name="Kikuchi T."/>
        </authorList>
    </citation>
    <scope>NUCLEOTIDE SEQUENCE</scope>
    <source>
        <strain evidence="1">Ka4C1</strain>
    </source>
</reference>
<sequence length="379" mass="43510">MKPDLHRCIIFSADEFTEPWAAENQKIGLSDCYQPKDSEIVCCPEAMKNTLKAFQRSMKKLGKPSEEEDLKVYSAKINAELGSHYPITLRKAGPTYSLHIEHEKLCGIHREYGKFEPRNTFIYRQNTRATMRSLKFLILILLPFAANAFECQEKRNYVWAKELQYHGLNLTLSLSEFDPKLLLDEDLSELVEDNDLTPVVEKVLRQEKERFRFLVEEFISSRGIDVEKKLYNSSILAELLGYSSISRCHYIENRVLCDNFVKRIMSIIEKSAKDRLESLEKIVSGEELPIVANKTLASIASDRYGGHAVEINLDLEQITVQENQLNLRYKVASGARFYAYCKNSGFLNIFMGSGDRICDGKDCQKVGVCRQSGDYYICQ</sequence>
<proteinExistence type="predicted"/>
<accession>A0A1I7S239</accession>
<dbReference type="Proteomes" id="UP000659654">
    <property type="component" value="Unassembled WGS sequence"/>
</dbReference>
<dbReference type="WBParaSite" id="BXY_0706800.1">
    <property type="protein sequence ID" value="BXY_0706800.1"/>
    <property type="gene ID" value="BXY_0706800"/>
</dbReference>
<keyword evidence="3" id="KW-1185">Reference proteome</keyword>
<dbReference type="OrthoDB" id="10578146at2759"/>
<dbReference type="AlphaFoldDB" id="A0A1I7S239"/>
<evidence type="ECO:0000313" key="4">
    <source>
        <dbReference type="WBParaSite" id="BXY_0706800.1"/>
    </source>
</evidence>
<evidence type="ECO:0000313" key="2">
    <source>
        <dbReference type="Proteomes" id="UP000095284"/>
    </source>
</evidence>
<dbReference type="Proteomes" id="UP000095284">
    <property type="component" value="Unplaced"/>
</dbReference>
<dbReference type="EMBL" id="CAJFDI010000004">
    <property type="protein sequence ID" value="CAD5225694.1"/>
    <property type="molecule type" value="Genomic_DNA"/>
</dbReference>
<dbReference type="Proteomes" id="UP000582659">
    <property type="component" value="Unassembled WGS sequence"/>
</dbReference>
<evidence type="ECO:0000313" key="3">
    <source>
        <dbReference type="Proteomes" id="UP000659654"/>
    </source>
</evidence>
<dbReference type="EMBL" id="CAJFCV020000004">
    <property type="protein sequence ID" value="CAG9114943.1"/>
    <property type="molecule type" value="Genomic_DNA"/>
</dbReference>
<name>A0A1I7S239_BURXY</name>
<organism evidence="2 4">
    <name type="scientific">Bursaphelenchus xylophilus</name>
    <name type="common">Pinewood nematode worm</name>
    <name type="synonym">Aphelenchoides xylophilus</name>
    <dbReference type="NCBI Taxonomy" id="6326"/>
    <lineage>
        <taxon>Eukaryota</taxon>
        <taxon>Metazoa</taxon>
        <taxon>Ecdysozoa</taxon>
        <taxon>Nematoda</taxon>
        <taxon>Chromadorea</taxon>
        <taxon>Rhabditida</taxon>
        <taxon>Tylenchina</taxon>
        <taxon>Tylenchomorpha</taxon>
        <taxon>Aphelenchoidea</taxon>
        <taxon>Aphelenchoididae</taxon>
        <taxon>Bursaphelenchus</taxon>
    </lineage>
</organism>
<gene>
    <name evidence="1" type="ORF">BXYJ_LOCUS8673</name>
</gene>